<organism evidence="2 3">
    <name type="scientific">Orchesella dallaii</name>
    <dbReference type="NCBI Taxonomy" id="48710"/>
    <lineage>
        <taxon>Eukaryota</taxon>
        <taxon>Metazoa</taxon>
        <taxon>Ecdysozoa</taxon>
        <taxon>Arthropoda</taxon>
        <taxon>Hexapoda</taxon>
        <taxon>Collembola</taxon>
        <taxon>Entomobryomorpha</taxon>
        <taxon>Entomobryoidea</taxon>
        <taxon>Orchesellidae</taxon>
        <taxon>Orchesellinae</taxon>
        <taxon>Orchesella</taxon>
    </lineage>
</organism>
<feature type="region of interest" description="Disordered" evidence="1">
    <location>
        <begin position="235"/>
        <end position="274"/>
    </location>
</feature>
<reference evidence="2 3" key="1">
    <citation type="submission" date="2024-08" db="EMBL/GenBank/DDBJ databases">
        <authorList>
            <person name="Cucini C."/>
            <person name="Frati F."/>
        </authorList>
    </citation>
    <scope>NUCLEOTIDE SEQUENCE [LARGE SCALE GENOMIC DNA]</scope>
</reference>
<protein>
    <submittedName>
        <fullName evidence="2">Uncharacterized protein</fullName>
    </submittedName>
</protein>
<name>A0ABP1S166_9HEXA</name>
<evidence type="ECO:0000313" key="2">
    <source>
        <dbReference type="EMBL" id="CAL8140668.1"/>
    </source>
</evidence>
<sequence length="489" mass="54953">MKGTPYFNRRSITERNAGRECMVVPNDSEDEAESLPESAEDMWSTVTGNKLIDPSYITSRGFKTRLKKTGWSFAKFAKLLRQRQPNLLREWREKFASSNSKPIMFNEADLFKRMKTRGRNAKPDAPAVATVSPEVASASTLAHARSTTEEPVPGCSSHKSSYRLSHDAVASNGFEDDEFLESEDGNSSIVTQDTLACDGDSFLDELISGFDITGTLISENCSPMLFDQGPGPQITDTLSGSREVNKETGEAREGVMEGNPTPSMSTRPPNAVSASASMTSADTVLQEVDITSTCDPSKLSRPFDEVKYYENRATNPILSLPSGYGAQHPFRVLNDNEWRKIILYKLKRLPIKLDEAEEGEWREMLLCCQIETTKAPMQVKRDFFRYAAPRIMQLTDYNRERVRLEMNEMNEFSATAIYHSLEEISWDGIRATIIRLLDEGTLATIKMSLDFWISMFVAALWMKHAGFFQTTNEHLAEARKTLSSNLNSK</sequence>
<evidence type="ECO:0000313" key="3">
    <source>
        <dbReference type="Proteomes" id="UP001642540"/>
    </source>
</evidence>
<feature type="compositionally biased region" description="Basic and acidic residues" evidence="1">
    <location>
        <begin position="243"/>
        <end position="255"/>
    </location>
</feature>
<proteinExistence type="predicted"/>
<dbReference type="EMBL" id="CAXLJM020000140">
    <property type="protein sequence ID" value="CAL8140668.1"/>
    <property type="molecule type" value="Genomic_DNA"/>
</dbReference>
<accession>A0ABP1S166</accession>
<gene>
    <name evidence="2" type="ORF">ODALV1_LOCUS28366</name>
</gene>
<comment type="caution">
    <text evidence="2">The sequence shown here is derived from an EMBL/GenBank/DDBJ whole genome shotgun (WGS) entry which is preliminary data.</text>
</comment>
<keyword evidence="3" id="KW-1185">Reference proteome</keyword>
<feature type="compositionally biased region" description="Polar residues" evidence="1">
    <location>
        <begin position="260"/>
        <end position="274"/>
    </location>
</feature>
<dbReference type="Proteomes" id="UP001642540">
    <property type="component" value="Unassembled WGS sequence"/>
</dbReference>
<evidence type="ECO:0000256" key="1">
    <source>
        <dbReference type="SAM" id="MobiDB-lite"/>
    </source>
</evidence>